<keyword evidence="6 11" id="KW-0378">Hydrolase</keyword>
<evidence type="ECO:0000313" key="14">
    <source>
        <dbReference type="Proteomes" id="UP000784880"/>
    </source>
</evidence>
<keyword evidence="8 11" id="KW-1133">Transmembrane helix</keyword>
<dbReference type="SMART" id="SM00228">
    <property type="entry name" value="PDZ"/>
    <property type="match status" value="1"/>
</dbReference>
<dbReference type="RefSeq" id="WP_217069143.1">
    <property type="nucleotide sequence ID" value="NZ_JAHQCS010000178.1"/>
</dbReference>
<dbReference type="CDD" id="cd06163">
    <property type="entry name" value="S2P-M50_PDZ_RseP-like"/>
    <property type="match status" value="1"/>
</dbReference>
<evidence type="ECO:0000256" key="1">
    <source>
        <dbReference type="ARBA" id="ARBA00001947"/>
    </source>
</evidence>
<feature type="domain" description="PDZ" evidence="12">
    <location>
        <begin position="191"/>
        <end position="257"/>
    </location>
</feature>
<sequence length="419" mass="46560">MNTFISIIIIFGLLVFIHELGHLLFAKRAGILCREFAIGFGPKIFSFKKSETVYTIRLLPLGGFVRMAGEDPEMIQIKPGYEIGLLFNSSGKVRKLIINNKSKHPDCKVIQVEKIDLERELFVTGYVSEDEGLVTYPIDEKAEYVHDEQATQIAPYDRQFGSKTLPQRAMALFAGPMMNFILAIVILMLYAWFAGMPVNEALVGDVTEDGVAIQAGLESGDRIISIAGQQVTTWEEMTTIIQSNPNEPLLFEIERGGERFEVSMTPQERIGPEEQVDGVVGIFPMTEKSFLGAVTFGFTQTYEFTVLIFEALGMLITGQFTLDHLAGPVGIYSYTDEVAAMGFLVLMQWTAILSVNLGIINLLPLPALDGGRLLFLGVEAVRGKPIDPQKEGLVHFIGFALLMLLMLVVTWNDINKFFL</sequence>
<comment type="subcellular location">
    <subcellularLocation>
        <location evidence="2">Membrane</location>
        <topology evidence="2">Multi-pass membrane protein</topology>
    </subcellularLocation>
</comment>
<evidence type="ECO:0000256" key="4">
    <source>
        <dbReference type="ARBA" id="ARBA00022670"/>
    </source>
</evidence>
<feature type="transmembrane region" description="Helical" evidence="11">
    <location>
        <begin position="392"/>
        <end position="411"/>
    </location>
</feature>
<keyword evidence="11" id="KW-0479">Metal-binding</keyword>
<keyword evidence="5 11" id="KW-0812">Transmembrane</keyword>
<dbReference type="EMBL" id="JAHQCS010000178">
    <property type="protein sequence ID" value="MBU9714517.1"/>
    <property type="molecule type" value="Genomic_DNA"/>
</dbReference>
<keyword evidence="9 11" id="KW-0482">Metalloprotease</keyword>
<feature type="transmembrane region" description="Helical" evidence="11">
    <location>
        <begin position="338"/>
        <end position="363"/>
    </location>
</feature>
<feature type="transmembrane region" description="Helical" evidence="11">
    <location>
        <begin position="169"/>
        <end position="193"/>
    </location>
</feature>
<evidence type="ECO:0000256" key="9">
    <source>
        <dbReference type="ARBA" id="ARBA00023049"/>
    </source>
</evidence>
<accession>A0ABS6JNY2</accession>
<dbReference type="Pfam" id="PF17820">
    <property type="entry name" value="PDZ_6"/>
    <property type="match status" value="1"/>
</dbReference>
<reference evidence="13 14" key="1">
    <citation type="submission" date="2021-06" db="EMBL/GenBank/DDBJ databases">
        <title>Bacillus sp. RD4P76, an endophyte from a halophyte.</title>
        <authorList>
            <person name="Sun J.-Q."/>
        </authorList>
    </citation>
    <scope>NUCLEOTIDE SEQUENCE [LARGE SCALE GENOMIC DNA]</scope>
    <source>
        <strain evidence="13 14">CGMCC 1.15917</strain>
    </source>
</reference>
<gene>
    <name evidence="13" type="primary">rseP</name>
    <name evidence="13" type="ORF">KS419_22500</name>
</gene>
<name>A0ABS6JNY2_9BACI</name>
<dbReference type="Proteomes" id="UP000784880">
    <property type="component" value="Unassembled WGS sequence"/>
</dbReference>
<evidence type="ECO:0000259" key="12">
    <source>
        <dbReference type="SMART" id="SM00228"/>
    </source>
</evidence>
<evidence type="ECO:0000256" key="5">
    <source>
        <dbReference type="ARBA" id="ARBA00022692"/>
    </source>
</evidence>
<evidence type="ECO:0000256" key="7">
    <source>
        <dbReference type="ARBA" id="ARBA00022833"/>
    </source>
</evidence>
<dbReference type="EC" id="3.4.24.-" evidence="11"/>
<proteinExistence type="inferred from homology"/>
<dbReference type="InterPro" id="IPR008915">
    <property type="entry name" value="Peptidase_M50"/>
</dbReference>
<dbReference type="CDD" id="cd23081">
    <property type="entry name" value="cpPDZ_EcRseP-like"/>
    <property type="match status" value="1"/>
</dbReference>
<comment type="cofactor">
    <cofactor evidence="1 11">
        <name>Zn(2+)</name>
        <dbReference type="ChEBI" id="CHEBI:29105"/>
    </cofactor>
</comment>
<evidence type="ECO:0000256" key="6">
    <source>
        <dbReference type="ARBA" id="ARBA00022801"/>
    </source>
</evidence>
<evidence type="ECO:0000256" key="10">
    <source>
        <dbReference type="ARBA" id="ARBA00023136"/>
    </source>
</evidence>
<dbReference type="GO" id="GO:0008237">
    <property type="term" value="F:metallopeptidase activity"/>
    <property type="evidence" value="ECO:0007669"/>
    <property type="project" value="UniProtKB-KW"/>
</dbReference>
<evidence type="ECO:0000256" key="3">
    <source>
        <dbReference type="ARBA" id="ARBA00007931"/>
    </source>
</evidence>
<evidence type="ECO:0000256" key="8">
    <source>
        <dbReference type="ARBA" id="ARBA00022989"/>
    </source>
</evidence>
<keyword evidence="14" id="KW-1185">Reference proteome</keyword>
<feature type="transmembrane region" description="Helical" evidence="11">
    <location>
        <begin position="6"/>
        <end position="25"/>
    </location>
</feature>
<dbReference type="PANTHER" id="PTHR42837">
    <property type="entry name" value="REGULATOR OF SIGMA-E PROTEASE RSEP"/>
    <property type="match status" value="1"/>
</dbReference>
<dbReference type="Pfam" id="PF02163">
    <property type="entry name" value="Peptidase_M50"/>
    <property type="match status" value="1"/>
</dbReference>
<dbReference type="NCBIfam" id="TIGR00054">
    <property type="entry name" value="RIP metalloprotease RseP"/>
    <property type="match status" value="1"/>
</dbReference>
<dbReference type="PANTHER" id="PTHR42837:SF2">
    <property type="entry name" value="MEMBRANE METALLOPROTEASE ARASP2, CHLOROPLASTIC-RELATED"/>
    <property type="match status" value="1"/>
</dbReference>
<dbReference type="InterPro" id="IPR041489">
    <property type="entry name" value="PDZ_6"/>
</dbReference>
<evidence type="ECO:0000313" key="13">
    <source>
        <dbReference type="EMBL" id="MBU9714517.1"/>
    </source>
</evidence>
<keyword evidence="7 11" id="KW-0862">Zinc</keyword>
<protein>
    <recommendedName>
        <fullName evidence="11">Zinc metalloprotease</fullName>
        <ecNumber evidence="11">3.4.24.-</ecNumber>
    </recommendedName>
</protein>
<comment type="similarity">
    <text evidence="3 11">Belongs to the peptidase M50B family.</text>
</comment>
<evidence type="ECO:0000256" key="11">
    <source>
        <dbReference type="RuleBase" id="RU362031"/>
    </source>
</evidence>
<dbReference type="InterPro" id="IPR001478">
    <property type="entry name" value="PDZ"/>
</dbReference>
<comment type="caution">
    <text evidence="13">The sequence shown here is derived from an EMBL/GenBank/DDBJ whole genome shotgun (WGS) entry which is preliminary data.</text>
</comment>
<organism evidence="13 14">
    <name type="scientific">Evansella tamaricis</name>
    <dbReference type="NCBI Taxonomy" id="2069301"/>
    <lineage>
        <taxon>Bacteria</taxon>
        <taxon>Bacillati</taxon>
        <taxon>Bacillota</taxon>
        <taxon>Bacilli</taxon>
        <taxon>Bacillales</taxon>
        <taxon>Bacillaceae</taxon>
        <taxon>Evansella</taxon>
    </lineage>
</organism>
<keyword evidence="4" id="KW-0645">Protease</keyword>
<keyword evidence="10 11" id="KW-0472">Membrane</keyword>
<evidence type="ECO:0000256" key="2">
    <source>
        <dbReference type="ARBA" id="ARBA00004141"/>
    </source>
</evidence>
<dbReference type="InterPro" id="IPR004387">
    <property type="entry name" value="Pept_M50_Zn"/>
</dbReference>